<reference evidence="12" key="2">
    <citation type="submission" date="2007-11" db="EMBL/GenBank/DDBJ databases">
        <title>Complete sequence of Delftia acidovorans DSM 14801 / SPH-1.</title>
        <authorList>
            <person name="Copeland A."/>
            <person name="Lucas S."/>
            <person name="Lapidus A."/>
            <person name="Barry K."/>
            <person name="Glavina del Rio T."/>
            <person name="Dalin E."/>
            <person name="Tice H."/>
            <person name="Pitluck S."/>
            <person name="Lowry S."/>
            <person name="Clum A."/>
            <person name="Schmutz J."/>
            <person name="Larimer F."/>
            <person name="Land M."/>
            <person name="Hauser L."/>
            <person name="Kyrpides N."/>
            <person name="Kim E."/>
            <person name="Schleheck D."/>
            <person name="Richardson P."/>
        </authorList>
    </citation>
    <scope>NUCLEOTIDE SEQUENCE [LARGE SCALE GENOMIC DNA]</scope>
    <source>
        <strain evidence="12">DSM 14801 / SPH-1</strain>
    </source>
</reference>
<evidence type="ECO:0000256" key="3">
    <source>
        <dbReference type="ARBA" id="ARBA00022679"/>
    </source>
</evidence>
<dbReference type="eggNOG" id="COG3176">
    <property type="taxonomic scope" value="Bacteria"/>
</dbReference>
<proteinExistence type="inferred from homology"/>
<dbReference type="InterPro" id="IPR016181">
    <property type="entry name" value="Acyl_CoA_acyltransferase"/>
</dbReference>
<accession>A9BQ14</accession>
<dbReference type="EC" id="2.3.2.30" evidence="7"/>
<gene>
    <name evidence="11" type="ordered locus">Daci_0583</name>
</gene>
<reference evidence="11 12" key="1">
    <citation type="journal article" date="2004" name="Appl. Environ. Microbiol.">
        <title>Mineralization of individual congeners of linear alkylbenzenesulfonate by defined pairs of heterotrophic bacteria.</title>
        <authorList>
            <person name="Schleheck D."/>
            <person name="Knepper T.P."/>
            <person name="Fischer K."/>
            <person name="Cook A.M."/>
        </authorList>
    </citation>
    <scope>NUCLEOTIDE SEQUENCE [LARGE SCALE GENOMIC DNA]</scope>
    <source>
        <strain evidence="12">DSM 14801 / SPH-1</strain>
    </source>
</reference>
<dbReference type="PANTHER" id="PTHR37323">
    <property type="entry name" value="GCN5-RELATED N-ACETYLTRANSFERASE"/>
    <property type="match status" value="1"/>
</dbReference>
<keyword evidence="4" id="KW-0443">Lipid metabolism</keyword>
<comment type="function">
    <text evidence="9">Catalyzes the first step in the biosynthesis of ornithine lipids, which are phosphorus-free membrane lipids. Catalyzes the 3-hydroxyacyl-acyl carrier protein-dependent acylation of ornithine to form lyso-ornithine lipid (LOL).</text>
</comment>
<name>A9BQ14_DELAS</name>
<evidence type="ECO:0000256" key="8">
    <source>
        <dbReference type="ARBA" id="ARBA00039866"/>
    </source>
</evidence>
<dbReference type="STRING" id="398578.Daci_0583"/>
<evidence type="ECO:0000256" key="7">
    <source>
        <dbReference type="ARBA" id="ARBA00039058"/>
    </source>
</evidence>
<dbReference type="InterPro" id="IPR052351">
    <property type="entry name" value="Ornithine_N-alpha-AT"/>
</dbReference>
<dbReference type="Gene3D" id="3.40.630.30">
    <property type="match status" value="1"/>
</dbReference>
<dbReference type="Proteomes" id="UP000000784">
    <property type="component" value="Chromosome"/>
</dbReference>
<evidence type="ECO:0000256" key="1">
    <source>
        <dbReference type="ARBA" id="ARBA00005189"/>
    </source>
</evidence>
<comment type="similarity">
    <text evidence="6">Belongs to the acetyltransferase family. OlsB subfamily.</text>
</comment>
<comment type="catalytic activity">
    <reaction evidence="10">
        <text>a (3R)-hydroxyacyl-[ACP] + L-ornithine = a lyso-ornithine lipid + holo-[ACP] + H(+)</text>
        <dbReference type="Rhea" id="RHEA:20633"/>
        <dbReference type="Rhea" id="RHEA-COMP:9685"/>
        <dbReference type="Rhea" id="RHEA-COMP:9945"/>
        <dbReference type="ChEBI" id="CHEBI:15378"/>
        <dbReference type="ChEBI" id="CHEBI:46911"/>
        <dbReference type="ChEBI" id="CHEBI:64479"/>
        <dbReference type="ChEBI" id="CHEBI:78827"/>
        <dbReference type="ChEBI" id="CHEBI:138482"/>
        <dbReference type="EC" id="2.3.2.30"/>
    </reaction>
    <physiologicalReaction direction="left-to-right" evidence="10">
        <dbReference type="Rhea" id="RHEA:20634"/>
    </physiologicalReaction>
</comment>
<keyword evidence="12" id="KW-1185">Reference proteome</keyword>
<sequence length="320" mass="35481">MTCCCNATVAGLSWPLSTMAARRQTEWHRQVTDCVQHDEEGGHMDVLDTLRNAAIDVAKPPLSALLQPPQAADKPLRLDVRWARHLDEVRQVQRLRHAVFAAEMGAVLQTPLAGHDIDAFDDFCEHLMVCDADKGVVIGTYRLLTPTQALRAGGLYSDQEFDLAPLHAWRPRMVELGRSCVHASHRQGGVILALWGALAEFMQRNQLDAMVGCASIPMQYPGLAHGEGPARVWQQLRQTHLAEPELQVRPRVALPEELASVSTSGMSVEPPALIQGYLRTGAKVLGAPAWDSDFNTADLPIMMRMQDLPSRYMRLFTRRG</sequence>
<keyword evidence="5" id="KW-0012">Acyltransferase</keyword>
<keyword evidence="3" id="KW-0808">Transferase</keyword>
<dbReference type="EMBL" id="CP000884">
    <property type="protein sequence ID" value="ABX33229.1"/>
    <property type="molecule type" value="Genomic_DNA"/>
</dbReference>
<evidence type="ECO:0000256" key="2">
    <source>
        <dbReference type="ARBA" id="ARBA00022516"/>
    </source>
</evidence>
<evidence type="ECO:0000256" key="5">
    <source>
        <dbReference type="ARBA" id="ARBA00023315"/>
    </source>
</evidence>
<evidence type="ECO:0000256" key="6">
    <source>
        <dbReference type="ARBA" id="ARBA00038095"/>
    </source>
</evidence>
<evidence type="ECO:0000313" key="11">
    <source>
        <dbReference type="EMBL" id="ABX33229.1"/>
    </source>
</evidence>
<dbReference type="HOGENOM" id="CLU_058962_1_1_4"/>
<dbReference type="SUPFAM" id="SSF55729">
    <property type="entry name" value="Acyl-CoA N-acyltransferases (Nat)"/>
    <property type="match status" value="1"/>
</dbReference>
<dbReference type="AlphaFoldDB" id="A9BQ14"/>
<comment type="pathway">
    <text evidence="1">Lipid metabolism.</text>
</comment>
<dbReference type="GO" id="GO:0006629">
    <property type="term" value="P:lipid metabolic process"/>
    <property type="evidence" value="ECO:0007669"/>
    <property type="project" value="UniProtKB-KW"/>
</dbReference>
<organism evidence="11 12">
    <name type="scientific">Delftia acidovorans (strain DSM 14801 / SPH-1)</name>
    <dbReference type="NCBI Taxonomy" id="398578"/>
    <lineage>
        <taxon>Bacteria</taxon>
        <taxon>Pseudomonadati</taxon>
        <taxon>Pseudomonadota</taxon>
        <taxon>Betaproteobacteria</taxon>
        <taxon>Burkholderiales</taxon>
        <taxon>Comamonadaceae</taxon>
        <taxon>Delftia</taxon>
    </lineage>
</organism>
<evidence type="ECO:0000256" key="10">
    <source>
        <dbReference type="ARBA" id="ARBA00047785"/>
    </source>
</evidence>
<dbReference type="Pfam" id="PF13444">
    <property type="entry name" value="Acetyltransf_5"/>
    <property type="match status" value="1"/>
</dbReference>
<dbReference type="PANTHER" id="PTHR37323:SF1">
    <property type="entry name" value="L-ORNITHINE N(ALPHA)-ACYLTRANSFERASE"/>
    <property type="match status" value="1"/>
</dbReference>
<dbReference type="KEGG" id="dac:Daci_0583"/>
<evidence type="ECO:0000313" key="12">
    <source>
        <dbReference type="Proteomes" id="UP000000784"/>
    </source>
</evidence>
<evidence type="ECO:0000256" key="9">
    <source>
        <dbReference type="ARBA" id="ARBA00045724"/>
    </source>
</evidence>
<evidence type="ECO:0000256" key="4">
    <source>
        <dbReference type="ARBA" id="ARBA00023098"/>
    </source>
</evidence>
<dbReference type="GO" id="GO:0043810">
    <property type="term" value="F:ornithine-acyl [acyl carrier protein] N-acyltransferase activity"/>
    <property type="evidence" value="ECO:0007669"/>
    <property type="project" value="UniProtKB-EC"/>
</dbReference>
<protein>
    <recommendedName>
        <fullName evidence="8">L-ornithine N(alpha)-acyltransferase</fullName>
        <ecNumber evidence="7">2.3.2.30</ecNumber>
    </recommendedName>
</protein>
<keyword evidence="2" id="KW-0444">Lipid biosynthesis</keyword>